<gene>
    <name evidence="8" type="ORF">B1B_11262</name>
</gene>
<dbReference type="AlphaFoldDB" id="T1B832"/>
<dbReference type="Gene3D" id="3.10.50.40">
    <property type="match status" value="1"/>
</dbReference>
<name>T1B832_9ZZZZ</name>
<dbReference type="Pfam" id="PF00254">
    <property type="entry name" value="FKBP_C"/>
    <property type="match status" value="1"/>
</dbReference>
<dbReference type="Gene3D" id="1.10.3120.10">
    <property type="entry name" value="Trigger factor, C-terminal domain"/>
    <property type="match status" value="1"/>
</dbReference>
<dbReference type="GO" id="GO:0043022">
    <property type="term" value="F:ribosome binding"/>
    <property type="evidence" value="ECO:0007669"/>
    <property type="project" value="TreeGrafter"/>
</dbReference>
<evidence type="ECO:0000256" key="4">
    <source>
        <dbReference type="ARBA" id="ARBA00023110"/>
    </source>
</evidence>
<dbReference type="SUPFAM" id="SSF102735">
    <property type="entry name" value="Trigger factor ribosome-binding domain"/>
    <property type="match status" value="1"/>
</dbReference>
<reference evidence="8" key="2">
    <citation type="journal article" date="2014" name="ISME J.">
        <title>Microbial stratification in low pH oxic and suboxic macroscopic growths along an acid mine drainage.</title>
        <authorList>
            <person name="Mendez-Garcia C."/>
            <person name="Mesa V."/>
            <person name="Sprenger R.R."/>
            <person name="Richter M."/>
            <person name="Diez M.S."/>
            <person name="Solano J."/>
            <person name="Bargiela R."/>
            <person name="Golyshina O.V."/>
            <person name="Manteca A."/>
            <person name="Ramos J.L."/>
            <person name="Gallego J.R."/>
            <person name="Llorente I."/>
            <person name="Martins Dos Santos V.A."/>
            <person name="Jensen O.N."/>
            <person name="Pelaez A.I."/>
            <person name="Sanchez J."/>
            <person name="Ferrer M."/>
        </authorList>
    </citation>
    <scope>NUCLEOTIDE SEQUENCE</scope>
</reference>
<feature type="domain" description="PPIase FKBP-type" evidence="7">
    <location>
        <begin position="161"/>
        <end position="250"/>
    </location>
</feature>
<dbReference type="HAMAP" id="MF_00303">
    <property type="entry name" value="Trigger_factor_Tig"/>
    <property type="match status" value="1"/>
</dbReference>
<dbReference type="GO" id="GO:0051083">
    <property type="term" value="P:'de novo' cotranslational protein folding"/>
    <property type="evidence" value="ECO:0007669"/>
    <property type="project" value="TreeGrafter"/>
</dbReference>
<comment type="catalytic activity">
    <reaction evidence="1">
        <text>[protein]-peptidylproline (omega=180) = [protein]-peptidylproline (omega=0)</text>
        <dbReference type="Rhea" id="RHEA:16237"/>
        <dbReference type="Rhea" id="RHEA-COMP:10747"/>
        <dbReference type="Rhea" id="RHEA-COMP:10748"/>
        <dbReference type="ChEBI" id="CHEBI:83833"/>
        <dbReference type="ChEBI" id="CHEBI:83834"/>
        <dbReference type="EC" id="5.2.1.8"/>
    </reaction>
</comment>
<dbReference type="InterPro" id="IPR036611">
    <property type="entry name" value="Trigger_fac_ribosome-bd_sf"/>
</dbReference>
<evidence type="ECO:0000256" key="5">
    <source>
        <dbReference type="ARBA" id="ARBA00023186"/>
    </source>
</evidence>
<dbReference type="Pfam" id="PF05698">
    <property type="entry name" value="Trigger_C"/>
    <property type="match status" value="1"/>
</dbReference>
<sequence>MSLAVENRSELERRLTLTIGAHEVEAQVDERLGRLSPRTRIKGFRPGKAPLSVIRQHYGPDVRQEVLRDLIEKRYWDSVAEQSLRPASAPSFEMQPAEPGQPLTVTAVFEVYPDFQVKGYERIPLRRPKVDITEDDLALVVEKLKLQRSHWHPVERAARSGDRLLLDYEASLADGRAFKGGVGRDVYVELGSGREIPGFEAALEGSVKDEERELDLTFPADHLQRELAGQRAHFKVRIREVGELHLPEVDDEFCRSFGTQGPEEWFEEVRESMRRELAEAIRLRLKRAVDDHLLAENPVGLPRSLVEGEIRQLHRTTLQQLGLEAREEIPDSMRARYEPAARRRVALSLIYRELVRQLELTPDQARMESLLATAVAESDKPDQLSSELRSDPRVRQDLERLALGEQLTDWLIEHGATEEVPETFASVLNLDPVRRTESSA</sequence>
<dbReference type="InterPro" id="IPR008881">
    <property type="entry name" value="Trigger_fac_ribosome-bd_bac"/>
</dbReference>
<dbReference type="InterPro" id="IPR005215">
    <property type="entry name" value="Trig_fac"/>
</dbReference>
<dbReference type="Gene3D" id="3.30.70.1050">
    <property type="entry name" value="Trigger factor ribosome-binding domain"/>
    <property type="match status" value="1"/>
</dbReference>
<evidence type="ECO:0000256" key="3">
    <source>
        <dbReference type="ARBA" id="ARBA00013194"/>
    </source>
</evidence>
<evidence type="ECO:0000256" key="2">
    <source>
        <dbReference type="ARBA" id="ARBA00005464"/>
    </source>
</evidence>
<dbReference type="GO" id="GO:0043335">
    <property type="term" value="P:protein unfolding"/>
    <property type="evidence" value="ECO:0007669"/>
    <property type="project" value="TreeGrafter"/>
</dbReference>
<dbReference type="PANTHER" id="PTHR30560:SF3">
    <property type="entry name" value="TRIGGER FACTOR-LIKE PROTEIN TIG, CHLOROPLASTIC"/>
    <property type="match status" value="1"/>
</dbReference>
<dbReference type="SUPFAM" id="SSF109998">
    <property type="entry name" value="Triger factor/SurA peptide-binding domain-like"/>
    <property type="match status" value="1"/>
</dbReference>
<dbReference type="EC" id="5.2.1.8" evidence="3"/>
<dbReference type="GO" id="GO:0015031">
    <property type="term" value="P:protein transport"/>
    <property type="evidence" value="ECO:0007669"/>
    <property type="project" value="InterPro"/>
</dbReference>
<evidence type="ECO:0000313" key="8">
    <source>
        <dbReference type="EMBL" id="EQD50375.1"/>
    </source>
</evidence>
<protein>
    <recommendedName>
        <fullName evidence="3">peptidylprolyl isomerase</fullName>
        <ecNumber evidence="3">5.2.1.8</ecNumber>
    </recommendedName>
</protein>
<dbReference type="EMBL" id="AUZY01007296">
    <property type="protein sequence ID" value="EQD50375.1"/>
    <property type="molecule type" value="Genomic_DNA"/>
</dbReference>
<dbReference type="NCBIfam" id="TIGR00115">
    <property type="entry name" value="tig"/>
    <property type="match status" value="1"/>
</dbReference>
<reference evidence="8" key="1">
    <citation type="submission" date="2013-08" db="EMBL/GenBank/DDBJ databases">
        <authorList>
            <person name="Mendez C."/>
            <person name="Richter M."/>
            <person name="Ferrer M."/>
            <person name="Sanchez J."/>
        </authorList>
    </citation>
    <scope>NUCLEOTIDE SEQUENCE</scope>
</reference>
<dbReference type="PROSITE" id="PS50059">
    <property type="entry name" value="FKBP_PPIASE"/>
    <property type="match status" value="1"/>
</dbReference>
<comment type="caution">
    <text evidence="8">The sequence shown here is derived from an EMBL/GenBank/DDBJ whole genome shotgun (WGS) entry which is preliminary data.</text>
</comment>
<evidence type="ECO:0000259" key="7">
    <source>
        <dbReference type="PROSITE" id="PS50059"/>
    </source>
</evidence>
<dbReference type="PANTHER" id="PTHR30560">
    <property type="entry name" value="TRIGGER FACTOR CHAPERONE AND PEPTIDYL-PROLYL CIS/TRANS ISOMERASE"/>
    <property type="match status" value="1"/>
</dbReference>
<dbReference type="InterPro" id="IPR027304">
    <property type="entry name" value="Trigger_fact/SurA_dom_sf"/>
</dbReference>
<comment type="similarity">
    <text evidence="2">Belongs to the FKBP-type PPIase family. Tig subfamily.</text>
</comment>
<dbReference type="SUPFAM" id="SSF54534">
    <property type="entry name" value="FKBP-like"/>
    <property type="match status" value="1"/>
</dbReference>
<keyword evidence="6" id="KW-0413">Isomerase</keyword>
<dbReference type="InterPro" id="IPR008880">
    <property type="entry name" value="Trigger_fac_C"/>
</dbReference>
<proteinExistence type="inferred from homology"/>
<accession>T1B832</accession>
<dbReference type="GO" id="GO:0044183">
    <property type="term" value="F:protein folding chaperone"/>
    <property type="evidence" value="ECO:0007669"/>
    <property type="project" value="TreeGrafter"/>
</dbReference>
<keyword evidence="4" id="KW-0697">Rotamase</keyword>
<dbReference type="Pfam" id="PF05697">
    <property type="entry name" value="Trigger_N"/>
    <property type="match status" value="1"/>
</dbReference>
<dbReference type="InterPro" id="IPR046357">
    <property type="entry name" value="PPIase_dom_sf"/>
</dbReference>
<dbReference type="GO" id="GO:0003755">
    <property type="term" value="F:peptidyl-prolyl cis-trans isomerase activity"/>
    <property type="evidence" value="ECO:0007669"/>
    <property type="project" value="UniProtKB-KW"/>
</dbReference>
<dbReference type="InterPro" id="IPR001179">
    <property type="entry name" value="PPIase_FKBP_dom"/>
</dbReference>
<organism evidence="8">
    <name type="scientific">mine drainage metagenome</name>
    <dbReference type="NCBI Taxonomy" id="410659"/>
    <lineage>
        <taxon>unclassified sequences</taxon>
        <taxon>metagenomes</taxon>
        <taxon>ecological metagenomes</taxon>
    </lineage>
</organism>
<dbReference type="PIRSF" id="PIRSF003095">
    <property type="entry name" value="Trigger_factor"/>
    <property type="match status" value="1"/>
</dbReference>
<evidence type="ECO:0000256" key="6">
    <source>
        <dbReference type="ARBA" id="ARBA00023235"/>
    </source>
</evidence>
<keyword evidence="5" id="KW-0143">Chaperone</keyword>
<evidence type="ECO:0000256" key="1">
    <source>
        <dbReference type="ARBA" id="ARBA00000971"/>
    </source>
</evidence>
<dbReference type="InterPro" id="IPR037041">
    <property type="entry name" value="Trigger_fac_C_sf"/>
</dbReference>